<accession>A0AAE0XM10</accession>
<dbReference type="AlphaFoldDB" id="A0AAE0XM10"/>
<gene>
    <name evidence="1" type="ORF">RRG08_061864</name>
</gene>
<dbReference type="Proteomes" id="UP001283361">
    <property type="component" value="Unassembled WGS sequence"/>
</dbReference>
<dbReference type="EMBL" id="JAWDGP010008055">
    <property type="protein sequence ID" value="KAK3696089.1"/>
    <property type="molecule type" value="Genomic_DNA"/>
</dbReference>
<organism evidence="1 2">
    <name type="scientific">Elysia crispata</name>
    <name type="common">lettuce slug</name>
    <dbReference type="NCBI Taxonomy" id="231223"/>
    <lineage>
        <taxon>Eukaryota</taxon>
        <taxon>Metazoa</taxon>
        <taxon>Spiralia</taxon>
        <taxon>Lophotrochozoa</taxon>
        <taxon>Mollusca</taxon>
        <taxon>Gastropoda</taxon>
        <taxon>Heterobranchia</taxon>
        <taxon>Euthyneura</taxon>
        <taxon>Panpulmonata</taxon>
        <taxon>Sacoglossa</taxon>
        <taxon>Placobranchoidea</taxon>
        <taxon>Plakobranchidae</taxon>
        <taxon>Elysia</taxon>
    </lineage>
</organism>
<protein>
    <submittedName>
        <fullName evidence="1">Uncharacterized protein</fullName>
    </submittedName>
</protein>
<comment type="caution">
    <text evidence="1">The sequence shown here is derived from an EMBL/GenBank/DDBJ whole genome shotgun (WGS) entry which is preliminary data.</text>
</comment>
<proteinExistence type="predicted"/>
<evidence type="ECO:0000313" key="1">
    <source>
        <dbReference type="EMBL" id="KAK3696089.1"/>
    </source>
</evidence>
<name>A0AAE0XM10_9GAST</name>
<keyword evidence="2" id="KW-1185">Reference proteome</keyword>
<evidence type="ECO:0000313" key="2">
    <source>
        <dbReference type="Proteomes" id="UP001283361"/>
    </source>
</evidence>
<sequence length="68" mass="7626">MRVGHAPFGAVFKPVPREHVELTQDQFCTLYPSSLTPYTHAKCAAVIRSLHATRPSSELVWRFGKDSV</sequence>
<reference evidence="1" key="1">
    <citation type="journal article" date="2023" name="G3 (Bethesda)">
        <title>A reference genome for the long-term kleptoplast-retaining sea slug Elysia crispata morphotype clarki.</title>
        <authorList>
            <person name="Eastman K.E."/>
            <person name="Pendleton A.L."/>
            <person name="Shaikh M.A."/>
            <person name="Suttiyut T."/>
            <person name="Ogas R."/>
            <person name="Tomko P."/>
            <person name="Gavelis G."/>
            <person name="Widhalm J.R."/>
            <person name="Wisecaver J.H."/>
        </authorList>
    </citation>
    <scope>NUCLEOTIDE SEQUENCE</scope>
    <source>
        <strain evidence="1">ECLA1</strain>
    </source>
</reference>